<dbReference type="PANTHER" id="PTHR24320">
    <property type="entry name" value="RETINOL DEHYDROGENASE"/>
    <property type="match status" value="1"/>
</dbReference>
<dbReference type="RefSeq" id="WP_019050496.1">
    <property type="nucleotide sequence ID" value="NZ_BAFO02000008.1"/>
</dbReference>
<dbReference type="PRINTS" id="PR00081">
    <property type="entry name" value="GDHRDH"/>
</dbReference>
<dbReference type="GO" id="GO:0016491">
    <property type="term" value="F:oxidoreductase activity"/>
    <property type="evidence" value="ECO:0007669"/>
    <property type="project" value="UniProtKB-KW"/>
</dbReference>
<evidence type="ECO:0000313" key="3">
    <source>
        <dbReference type="EMBL" id="GAD82266.1"/>
    </source>
</evidence>
<evidence type="ECO:0000256" key="2">
    <source>
        <dbReference type="ARBA" id="ARBA00023002"/>
    </source>
</evidence>
<comment type="similarity">
    <text evidence="1">Belongs to the short-chain dehydrogenases/reductases (SDR) family.</text>
</comment>
<reference evidence="3 4" key="1">
    <citation type="journal article" date="2014" name="BMC Genomics">
        <title>Genome based analysis of type-I polyketide synthase and nonribosomal peptide synthetase gene clusters in seven strains of five representative Nocardia species.</title>
        <authorList>
            <person name="Komaki H."/>
            <person name="Ichikawa N."/>
            <person name="Hosoyama A."/>
            <person name="Takahashi-Nakaguchi A."/>
            <person name="Matsuzawa T."/>
            <person name="Suzuki K."/>
            <person name="Fujita N."/>
            <person name="Gonoi T."/>
        </authorList>
    </citation>
    <scope>NUCLEOTIDE SEQUENCE [LARGE SCALE GENOMIC DNA]</scope>
    <source>
        <strain evidence="3 4">NBRC 15531</strain>
    </source>
</reference>
<dbReference type="PANTHER" id="PTHR24320:SF148">
    <property type="entry name" value="NAD(P)-BINDING ROSSMANN-FOLD SUPERFAMILY PROTEIN"/>
    <property type="match status" value="1"/>
</dbReference>
<dbReference type="Pfam" id="PF00106">
    <property type="entry name" value="adh_short"/>
    <property type="match status" value="1"/>
</dbReference>
<sequence length="302" mass="32265">MPRWTVEDIADQSGRTAIVTGANSGLGFETAAALAAAGARVVLAVRNPERGKDAVDRIHARVPAAELELQLLDLSSQADVRDAAAKLKATHPRIDLLINNAGVMYPPRQVTADGFELQFGTNHLGHFAFTGLLLECLLPVPNSRVVTVSSFGHRVRADIRFDDLQFSRGYDRVAAYGQSKLANLLFAYELQRRLPTAPGATISVAAHPGAADTDLMRHLPAVLRGPATGLAFQSAAMGALPTLRAATDPVVQGGRYYGPGGPLGLRGYPELATSSRNSHDPALARRLWQVSEKLTGVSYPFL</sequence>
<dbReference type="CDD" id="cd05327">
    <property type="entry name" value="retinol-DH_like_SDR_c_like"/>
    <property type="match status" value="1"/>
</dbReference>
<evidence type="ECO:0000313" key="4">
    <source>
        <dbReference type="Proteomes" id="UP000017048"/>
    </source>
</evidence>
<comment type="caution">
    <text evidence="3">The sequence shown here is derived from an EMBL/GenBank/DDBJ whole genome shotgun (WGS) entry which is preliminary data.</text>
</comment>
<accession>U5E7D5</accession>
<dbReference type="STRING" id="1824.SAMN05444423_105235"/>
<name>U5E7D5_NOCAS</name>
<dbReference type="NCBIfam" id="NF004513">
    <property type="entry name" value="PRK05854.1"/>
    <property type="match status" value="1"/>
</dbReference>
<dbReference type="NCBIfam" id="NF004846">
    <property type="entry name" value="PRK06197.1"/>
    <property type="match status" value="1"/>
</dbReference>
<dbReference type="EMBL" id="BAFO02000008">
    <property type="protein sequence ID" value="GAD82266.1"/>
    <property type="molecule type" value="Genomic_DNA"/>
</dbReference>
<dbReference type="Gene3D" id="3.40.50.720">
    <property type="entry name" value="NAD(P)-binding Rossmann-like Domain"/>
    <property type="match status" value="1"/>
</dbReference>
<protein>
    <submittedName>
        <fullName evidence="3">Oxidoreductase</fullName>
    </submittedName>
</protein>
<keyword evidence="4" id="KW-1185">Reference proteome</keyword>
<dbReference type="AlphaFoldDB" id="U5E7D5"/>
<gene>
    <name evidence="3" type="ORF">NCAST_08_01380</name>
</gene>
<organism evidence="3 4">
    <name type="scientific">Nocardia asteroides NBRC 15531</name>
    <dbReference type="NCBI Taxonomy" id="1110697"/>
    <lineage>
        <taxon>Bacteria</taxon>
        <taxon>Bacillati</taxon>
        <taxon>Actinomycetota</taxon>
        <taxon>Actinomycetes</taxon>
        <taxon>Mycobacteriales</taxon>
        <taxon>Nocardiaceae</taxon>
        <taxon>Nocardia</taxon>
    </lineage>
</organism>
<dbReference type="GeneID" id="91516844"/>
<dbReference type="InterPro" id="IPR002347">
    <property type="entry name" value="SDR_fam"/>
</dbReference>
<evidence type="ECO:0000256" key="1">
    <source>
        <dbReference type="ARBA" id="ARBA00006484"/>
    </source>
</evidence>
<dbReference type="SUPFAM" id="SSF51735">
    <property type="entry name" value="NAD(P)-binding Rossmann-fold domains"/>
    <property type="match status" value="1"/>
</dbReference>
<dbReference type="InterPro" id="IPR036291">
    <property type="entry name" value="NAD(P)-bd_dom_sf"/>
</dbReference>
<dbReference type="OrthoDB" id="4449798at2"/>
<dbReference type="Proteomes" id="UP000017048">
    <property type="component" value="Unassembled WGS sequence"/>
</dbReference>
<dbReference type="eggNOG" id="COG1028">
    <property type="taxonomic scope" value="Bacteria"/>
</dbReference>
<keyword evidence="2" id="KW-0560">Oxidoreductase</keyword>
<proteinExistence type="inferred from homology"/>